<dbReference type="AlphaFoldDB" id="A0A0F9GXP6"/>
<gene>
    <name evidence="1" type="ORF">LCGC14_2068070</name>
</gene>
<comment type="caution">
    <text evidence="1">The sequence shown here is derived from an EMBL/GenBank/DDBJ whole genome shotgun (WGS) entry which is preliminary data.</text>
</comment>
<sequence length="100" mass="11387">MIIWKRTYIIFGKPFTLSIDKVKSWGSQLLHFGIHFAIALISPEFSLGGALFIEVRDGEHGHLEEWKEGFNIFPDFVFRVGGVIAAILARDILQITWSIL</sequence>
<evidence type="ECO:0000313" key="1">
    <source>
        <dbReference type="EMBL" id="KKL74120.1"/>
    </source>
</evidence>
<dbReference type="EMBL" id="LAZR01024752">
    <property type="protein sequence ID" value="KKL74120.1"/>
    <property type="molecule type" value="Genomic_DNA"/>
</dbReference>
<proteinExistence type="predicted"/>
<reference evidence="1" key="1">
    <citation type="journal article" date="2015" name="Nature">
        <title>Complex archaea that bridge the gap between prokaryotes and eukaryotes.</title>
        <authorList>
            <person name="Spang A."/>
            <person name="Saw J.H."/>
            <person name="Jorgensen S.L."/>
            <person name="Zaremba-Niedzwiedzka K."/>
            <person name="Martijn J."/>
            <person name="Lind A.E."/>
            <person name="van Eijk R."/>
            <person name="Schleper C."/>
            <person name="Guy L."/>
            <person name="Ettema T.J."/>
        </authorList>
    </citation>
    <scope>NUCLEOTIDE SEQUENCE</scope>
</reference>
<organism evidence="1">
    <name type="scientific">marine sediment metagenome</name>
    <dbReference type="NCBI Taxonomy" id="412755"/>
    <lineage>
        <taxon>unclassified sequences</taxon>
        <taxon>metagenomes</taxon>
        <taxon>ecological metagenomes</taxon>
    </lineage>
</organism>
<name>A0A0F9GXP6_9ZZZZ</name>
<protein>
    <submittedName>
        <fullName evidence="1">Uncharacterized protein</fullName>
    </submittedName>
</protein>
<accession>A0A0F9GXP6</accession>